<name>A0A7C8IU02_9PEZI</name>
<dbReference type="InterPro" id="IPR001163">
    <property type="entry name" value="Sm_dom_euk/arc"/>
</dbReference>
<dbReference type="Gene3D" id="2.30.30.100">
    <property type="match status" value="1"/>
</dbReference>
<reference evidence="2 3" key="1">
    <citation type="submission" date="2019-12" db="EMBL/GenBank/DDBJ databases">
        <title>Draft genome sequence of the ascomycete Xylaria multiplex DSM 110363.</title>
        <authorList>
            <person name="Buettner E."/>
            <person name="Kellner H."/>
        </authorList>
    </citation>
    <scope>NUCLEOTIDE SEQUENCE [LARGE SCALE GENOMIC DNA]</scope>
    <source>
        <strain evidence="2 3">DSM 110363</strain>
    </source>
</reference>
<dbReference type="InterPro" id="IPR050914">
    <property type="entry name" value="snRNP_SmB/NAA38-like"/>
</dbReference>
<dbReference type="SMART" id="SM00651">
    <property type="entry name" value="Sm"/>
    <property type="match status" value="1"/>
</dbReference>
<dbReference type="Pfam" id="PF01423">
    <property type="entry name" value="LSM"/>
    <property type="match status" value="1"/>
</dbReference>
<gene>
    <name evidence="2" type="ORF">GQX73_g4552</name>
</gene>
<comment type="caution">
    <text evidence="2">The sequence shown here is derived from an EMBL/GenBank/DDBJ whole genome shotgun (WGS) entry which is preliminary data.</text>
</comment>
<dbReference type="OrthoDB" id="368909at2759"/>
<sequence>MNEAPTKAEAEAYIKSLINKTLRVHATDGRMFIGTFKCTDTDRNIVLSLTYEYRQPSQQKLAEAAAIAMSENSQTVKADMASRYLGLIVIPGEHIVKIEVEEFASQIKSRSIWERRDIYSSTR</sequence>
<evidence type="ECO:0000313" key="2">
    <source>
        <dbReference type="EMBL" id="KAF2969025.1"/>
    </source>
</evidence>
<proteinExistence type="predicted"/>
<dbReference type="Proteomes" id="UP000481858">
    <property type="component" value="Unassembled WGS sequence"/>
</dbReference>
<protein>
    <recommendedName>
        <fullName evidence="1">Sm domain-containing protein</fullName>
    </recommendedName>
</protein>
<keyword evidence="3" id="KW-1185">Reference proteome</keyword>
<evidence type="ECO:0000313" key="3">
    <source>
        <dbReference type="Proteomes" id="UP000481858"/>
    </source>
</evidence>
<evidence type="ECO:0000259" key="1">
    <source>
        <dbReference type="SMART" id="SM00651"/>
    </source>
</evidence>
<dbReference type="CDD" id="cd06168">
    <property type="entry name" value="LSMD1"/>
    <property type="match status" value="1"/>
</dbReference>
<dbReference type="InParanoid" id="A0A7C8IU02"/>
<dbReference type="InterPro" id="IPR034110">
    <property type="entry name" value="LSMD1_Sm"/>
</dbReference>
<dbReference type="PANTHER" id="PTHR10701:SF5">
    <property type="entry name" value="N-ALPHA-ACETYLTRANSFERASE 38, NATC AUXILIARY SUBUNIT"/>
    <property type="match status" value="1"/>
</dbReference>
<dbReference type="EMBL" id="WUBL01000042">
    <property type="protein sequence ID" value="KAF2969025.1"/>
    <property type="molecule type" value="Genomic_DNA"/>
</dbReference>
<accession>A0A7C8IU02</accession>
<dbReference type="PANTHER" id="PTHR10701">
    <property type="entry name" value="SMALL NUCLEAR RIBONUCLEOPROTEIN-ASSOCIATED PROTEIN B AND N"/>
    <property type="match status" value="1"/>
</dbReference>
<organism evidence="2 3">
    <name type="scientific">Xylaria multiplex</name>
    <dbReference type="NCBI Taxonomy" id="323545"/>
    <lineage>
        <taxon>Eukaryota</taxon>
        <taxon>Fungi</taxon>
        <taxon>Dikarya</taxon>
        <taxon>Ascomycota</taxon>
        <taxon>Pezizomycotina</taxon>
        <taxon>Sordariomycetes</taxon>
        <taxon>Xylariomycetidae</taxon>
        <taxon>Xylariales</taxon>
        <taxon>Xylariaceae</taxon>
        <taxon>Xylaria</taxon>
    </lineage>
</organism>
<dbReference type="InterPro" id="IPR010920">
    <property type="entry name" value="LSM_dom_sf"/>
</dbReference>
<dbReference type="AlphaFoldDB" id="A0A7C8IU02"/>
<feature type="domain" description="Sm" evidence="1">
    <location>
        <begin position="12"/>
        <end position="100"/>
    </location>
</feature>
<dbReference type="GO" id="GO:0031417">
    <property type="term" value="C:NatC complex"/>
    <property type="evidence" value="ECO:0007669"/>
    <property type="project" value="InterPro"/>
</dbReference>
<dbReference type="SUPFAM" id="SSF50182">
    <property type="entry name" value="Sm-like ribonucleoproteins"/>
    <property type="match status" value="1"/>
</dbReference>